<reference evidence="2 3" key="1">
    <citation type="submission" date="2012-04" db="EMBL/GenBank/DDBJ databases">
        <title>The Genome Sequence of Afipia clevelandensis ATCC 49720.</title>
        <authorList>
            <consortium name="The Broad Institute Genome Sequencing Platform"/>
            <person name="Earl A."/>
            <person name="Ward D."/>
            <person name="Feldgarden M."/>
            <person name="Gevers D."/>
            <person name="Huys G."/>
            <person name="Walker B."/>
            <person name="Young S.K."/>
            <person name="Zeng Q."/>
            <person name="Gargeya S."/>
            <person name="Fitzgerald M."/>
            <person name="Haas B."/>
            <person name="Abouelleil A."/>
            <person name="Alvarado L."/>
            <person name="Arachchi H.M."/>
            <person name="Berlin A."/>
            <person name="Chapman S.B."/>
            <person name="Goldberg J."/>
            <person name="Griggs A."/>
            <person name="Gujja S."/>
            <person name="Hansen M."/>
            <person name="Howarth C."/>
            <person name="Imamovic A."/>
            <person name="Larimer J."/>
            <person name="McCowen C."/>
            <person name="Montmayeur A."/>
            <person name="Murphy C."/>
            <person name="Neiman D."/>
            <person name="Pearson M."/>
            <person name="Priest M."/>
            <person name="Roberts A."/>
            <person name="Saif S."/>
            <person name="Shea T."/>
            <person name="Sisk P."/>
            <person name="Sykes S."/>
            <person name="Wortman J."/>
            <person name="Nusbaum C."/>
            <person name="Birren B."/>
        </authorList>
    </citation>
    <scope>NUCLEOTIDE SEQUENCE [LARGE SCALE GENOMIC DNA]</scope>
    <source>
        <strain evidence="2 3">ATCC 49720</strain>
    </source>
</reference>
<comment type="caution">
    <text evidence="2">The sequence shown here is derived from an EMBL/GenBank/DDBJ whole genome shotgun (WGS) entry which is preliminary data.</text>
</comment>
<dbReference type="Pfam" id="PF16510">
    <property type="entry name" value="P22_portal"/>
    <property type="match status" value="1"/>
</dbReference>
<name>K8P8E8_9BRAD</name>
<evidence type="ECO:0008006" key="4">
    <source>
        <dbReference type="Google" id="ProtNLM"/>
    </source>
</evidence>
<feature type="compositionally biased region" description="Basic and acidic residues" evidence="1">
    <location>
        <begin position="33"/>
        <end position="47"/>
    </location>
</feature>
<organism evidence="2 3">
    <name type="scientific">Afipia clevelandensis ATCC 49720</name>
    <dbReference type="NCBI Taxonomy" id="883079"/>
    <lineage>
        <taxon>Bacteria</taxon>
        <taxon>Pseudomonadati</taxon>
        <taxon>Pseudomonadota</taxon>
        <taxon>Alphaproteobacteria</taxon>
        <taxon>Hyphomicrobiales</taxon>
        <taxon>Nitrobacteraceae</taxon>
        <taxon>Afipia</taxon>
    </lineage>
</organism>
<feature type="region of interest" description="Disordered" evidence="1">
    <location>
        <begin position="638"/>
        <end position="679"/>
    </location>
</feature>
<dbReference type="InterPro" id="IPR032427">
    <property type="entry name" value="P22_portal"/>
</dbReference>
<evidence type="ECO:0000313" key="3">
    <source>
        <dbReference type="Proteomes" id="UP000001095"/>
    </source>
</evidence>
<protein>
    <recommendedName>
        <fullName evidence="4">Phage P22-like portal protein</fullName>
    </recommendedName>
</protein>
<feature type="region of interest" description="Disordered" evidence="1">
    <location>
        <begin position="601"/>
        <end position="620"/>
    </location>
</feature>
<dbReference type="PATRIC" id="fig|883079.3.peg.1750"/>
<gene>
    <name evidence="2" type="ORF">HMPREF9696_01716</name>
</gene>
<dbReference type="Proteomes" id="UP000001095">
    <property type="component" value="Unassembled WGS sequence"/>
</dbReference>
<evidence type="ECO:0000256" key="1">
    <source>
        <dbReference type="SAM" id="MobiDB-lite"/>
    </source>
</evidence>
<dbReference type="HOGENOM" id="CLU_020111_0_0_5"/>
<keyword evidence="3" id="KW-1185">Reference proteome</keyword>
<evidence type="ECO:0000313" key="2">
    <source>
        <dbReference type="EMBL" id="EKS37766.1"/>
    </source>
</evidence>
<dbReference type="AlphaFoldDB" id="K8P8E8"/>
<proteinExistence type="predicted"/>
<feature type="region of interest" description="Disordered" evidence="1">
    <location>
        <begin position="553"/>
        <end position="574"/>
    </location>
</feature>
<dbReference type="EMBL" id="AGWY01000007">
    <property type="protein sequence ID" value="EKS37766.1"/>
    <property type="molecule type" value="Genomic_DNA"/>
</dbReference>
<feature type="compositionally biased region" description="Basic and acidic residues" evidence="1">
    <location>
        <begin position="638"/>
        <end position="649"/>
    </location>
</feature>
<sequence length="679" mass="76251">MENGVAADAAPKDGMLDVGDLCRMFEESEDSTYESRKLSERDRDYVDNKQLTAEEEATLKKRGQPPVIDNRIKTKIDYLVGLEKQQRIDPKAMPRTPKHEADADGATEALRYVAEEQDYDAKRSGVWRNMLVEGFGGIGVSVAESIDYNGQPGIEVRIRRYSWDRLFYDPHSSEVDFSDAGYLGAVLWMDYDDALAMYKDNPDAANILDVTLTTAPSDTYDDKPKHSLWADKKRKRVRICQIWLKRDEQWYFAEYTKGGILKAGPSPYKTDKGETDCELILQSAYCDRDNNRYGLVREMISLQDEINKRRSKSLHLLSSNQTMYEDGAIDNIEVFRREKAKADGTMKVAPGALRDQRVQTISGVEVATAQFQLLQESKNAIDLKGPNATEMGDKTQGSNAASGRAIVASQQGGMIQIGDLMDSLRHLDKRVFRAMWNRIRQFWTAEKWIRVTDDEQNVKWVGVNVDPQQIEMLAAQDPQSAEKIKGIVSNVAELDCDIIIDEAPDSLSPQLEQFQALVELKKFDTDGEIPFKSIVRAAPNLKGKQAILNEMEERGQQKAEASKPAQELQMRGAVAEVSKTEAQAQEIQSKIPLNLAKAHEAGMPDQAQQPQQGDYEPPPELQNAKIVAEIEKLLSEARKSDATTEKTHMETSLAPYQAAHQVSMDRDNLKLAARKPQAA</sequence>
<feature type="region of interest" description="Disordered" evidence="1">
    <location>
        <begin position="27"/>
        <end position="49"/>
    </location>
</feature>
<accession>K8P8E8</accession>